<comment type="caution">
    <text evidence="10">The sequence shown here is derived from an EMBL/GenBank/DDBJ whole genome shotgun (WGS) entry which is preliminary data.</text>
</comment>
<evidence type="ECO:0000256" key="1">
    <source>
        <dbReference type="ARBA" id="ARBA00004651"/>
    </source>
</evidence>
<dbReference type="EMBL" id="LGIQ01000009">
    <property type="protein sequence ID" value="KNB70464.1"/>
    <property type="molecule type" value="Genomic_DNA"/>
</dbReference>
<dbReference type="CDD" id="cd06261">
    <property type="entry name" value="TM_PBP2"/>
    <property type="match status" value="1"/>
</dbReference>
<evidence type="ECO:0000313" key="11">
    <source>
        <dbReference type="Proteomes" id="UP000036834"/>
    </source>
</evidence>
<keyword evidence="2 7" id="KW-0813">Transport</keyword>
<feature type="domain" description="ABC transmembrane type-1" evidence="8">
    <location>
        <begin position="95"/>
        <end position="292"/>
    </location>
</feature>
<dbReference type="Pfam" id="PF00528">
    <property type="entry name" value="BPD_transp_1"/>
    <property type="match status" value="1"/>
</dbReference>
<dbReference type="GO" id="GO:0005886">
    <property type="term" value="C:plasma membrane"/>
    <property type="evidence" value="ECO:0007669"/>
    <property type="project" value="UniProtKB-SubCell"/>
</dbReference>
<dbReference type="AlphaFoldDB" id="A0A0K9YP13"/>
<feature type="transmembrane region" description="Helical" evidence="7">
    <location>
        <begin position="12"/>
        <end position="30"/>
    </location>
</feature>
<comment type="similarity">
    <text evidence="7">Belongs to the binding-protein-dependent transport system permease family.</text>
</comment>
<dbReference type="OrthoDB" id="9773221at2"/>
<dbReference type="EMBL" id="BJON01000023">
    <property type="protein sequence ID" value="GED71881.1"/>
    <property type="molecule type" value="Genomic_DNA"/>
</dbReference>
<dbReference type="PANTHER" id="PTHR43163">
    <property type="entry name" value="DIPEPTIDE TRANSPORT SYSTEM PERMEASE PROTEIN DPPB-RELATED"/>
    <property type="match status" value="1"/>
</dbReference>
<evidence type="ECO:0000256" key="2">
    <source>
        <dbReference type="ARBA" id="ARBA00022448"/>
    </source>
</evidence>
<feature type="transmembrane region" description="Helical" evidence="7">
    <location>
        <begin position="99"/>
        <end position="122"/>
    </location>
</feature>
<dbReference type="STRING" id="54915.ADS79_16165"/>
<evidence type="ECO:0000256" key="5">
    <source>
        <dbReference type="ARBA" id="ARBA00022989"/>
    </source>
</evidence>
<comment type="subcellular location">
    <subcellularLocation>
        <location evidence="1 7">Cell membrane</location>
        <topology evidence="1 7">Multi-pass membrane protein</topology>
    </subcellularLocation>
</comment>
<keyword evidence="12" id="KW-1185">Reference proteome</keyword>
<evidence type="ECO:0000313" key="9">
    <source>
        <dbReference type="EMBL" id="GED71881.1"/>
    </source>
</evidence>
<evidence type="ECO:0000259" key="8">
    <source>
        <dbReference type="PROSITE" id="PS50928"/>
    </source>
</evidence>
<feature type="transmembrane region" description="Helical" evidence="7">
    <location>
        <begin position="227"/>
        <end position="253"/>
    </location>
</feature>
<dbReference type="InterPro" id="IPR045621">
    <property type="entry name" value="BPD_transp_1_N"/>
</dbReference>
<feature type="transmembrane region" description="Helical" evidence="7">
    <location>
        <begin position="134"/>
        <end position="161"/>
    </location>
</feature>
<name>A0A0K9YP13_9BACL</name>
<dbReference type="GO" id="GO:0055085">
    <property type="term" value="P:transmembrane transport"/>
    <property type="evidence" value="ECO:0007669"/>
    <property type="project" value="InterPro"/>
</dbReference>
<dbReference type="Pfam" id="PF19300">
    <property type="entry name" value="BPD_transp_1_N"/>
    <property type="match status" value="1"/>
</dbReference>
<reference evidence="11" key="1">
    <citation type="submission" date="2015-07" db="EMBL/GenBank/DDBJ databases">
        <title>Genome sequencing project for genomic taxonomy and phylogenomics of Bacillus-like bacteria.</title>
        <authorList>
            <person name="Liu B."/>
            <person name="Wang J."/>
            <person name="Zhu Y."/>
            <person name="Liu G."/>
            <person name="Chen Q."/>
            <person name="Chen Z."/>
            <person name="Lan J."/>
            <person name="Che J."/>
            <person name="Ge C."/>
            <person name="Shi H."/>
            <person name="Pan Z."/>
            <person name="Liu X."/>
        </authorList>
    </citation>
    <scope>NUCLEOTIDE SEQUENCE [LARGE SCALE GENOMIC DNA]</scope>
    <source>
        <strain evidence="11">DSM 9887</strain>
    </source>
</reference>
<feature type="transmembrane region" description="Helical" evidence="7">
    <location>
        <begin position="273"/>
        <end position="299"/>
    </location>
</feature>
<gene>
    <name evidence="10" type="ORF">ADS79_16165</name>
    <name evidence="9" type="ORF">BRE01_55830</name>
</gene>
<feature type="transmembrane region" description="Helical" evidence="7">
    <location>
        <begin position="173"/>
        <end position="191"/>
    </location>
</feature>
<keyword evidence="5 7" id="KW-1133">Transmembrane helix</keyword>
<evidence type="ECO:0000256" key="6">
    <source>
        <dbReference type="ARBA" id="ARBA00023136"/>
    </source>
</evidence>
<dbReference type="InterPro" id="IPR000515">
    <property type="entry name" value="MetI-like"/>
</dbReference>
<dbReference type="PANTHER" id="PTHR43163:SF6">
    <property type="entry name" value="DIPEPTIDE TRANSPORT SYSTEM PERMEASE PROTEIN DPPB-RELATED"/>
    <property type="match status" value="1"/>
</dbReference>
<dbReference type="Gene3D" id="1.10.3720.10">
    <property type="entry name" value="MetI-like"/>
    <property type="match status" value="1"/>
</dbReference>
<dbReference type="InterPro" id="IPR035906">
    <property type="entry name" value="MetI-like_sf"/>
</dbReference>
<reference evidence="10" key="2">
    <citation type="submission" date="2015-07" db="EMBL/GenBank/DDBJ databases">
        <title>MeaNS - Measles Nucleotide Surveillance Program.</title>
        <authorList>
            <person name="Tran T."/>
            <person name="Druce J."/>
        </authorList>
    </citation>
    <scope>NUCLEOTIDE SEQUENCE</scope>
    <source>
        <strain evidence="10">DSM 9887</strain>
    </source>
</reference>
<reference evidence="9 12" key="3">
    <citation type="submission" date="2019-06" db="EMBL/GenBank/DDBJ databases">
        <title>Whole genome shotgun sequence of Brevibacillus reuszeri NBRC 15719.</title>
        <authorList>
            <person name="Hosoyama A."/>
            <person name="Uohara A."/>
            <person name="Ohji S."/>
            <person name="Ichikawa N."/>
        </authorList>
    </citation>
    <scope>NUCLEOTIDE SEQUENCE [LARGE SCALE GENOMIC DNA]</scope>
    <source>
        <strain evidence="9 12">NBRC 15719</strain>
    </source>
</reference>
<dbReference type="PROSITE" id="PS50928">
    <property type="entry name" value="ABC_TM1"/>
    <property type="match status" value="1"/>
</dbReference>
<sequence length="323" mass="35394">MSRYILKRLLQMIPIVIGVSVIVFLLLSLSPGDPAKMILGLNAKEEELSMMREQLGLNDPIPVQYFHYMKNVLVGDFGTSYSTKQSVIEMIGVRLPPTLILSFGSLLTILIVAIPLGIALAVKQNSHFDNIMRVVSLFFAAMPGFWIGILMIILFSVRLGWLPANGFDKPSAMIMPIICSSIAGWAVNSRITRASMLDVIRQDYIRTARAKGLKESVVIRKHALKNALLPTITSVGMAVGGCFGGSVIMEMLFGINGMGKMMIDALRQKDIPTIMAGVIITSVIIAVANLLTDLAYSYVDPRIRSMYAKRRTLRKEVAGSGSN</sequence>
<evidence type="ECO:0000313" key="12">
    <source>
        <dbReference type="Proteomes" id="UP000319578"/>
    </source>
</evidence>
<evidence type="ECO:0000313" key="10">
    <source>
        <dbReference type="EMBL" id="KNB70464.1"/>
    </source>
</evidence>
<dbReference type="SUPFAM" id="SSF161098">
    <property type="entry name" value="MetI-like"/>
    <property type="match status" value="1"/>
</dbReference>
<accession>A0A0K9YP13</accession>
<dbReference type="Proteomes" id="UP000036834">
    <property type="component" value="Unassembled WGS sequence"/>
</dbReference>
<keyword evidence="4 7" id="KW-0812">Transmembrane</keyword>
<dbReference type="PATRIC" id="fig|54915.3.peg.2266"/>
<evidence type="ECO:0000256" key="7">
    <source>
        <dbReference type="RuleBase" id="RU363032"/>
    </source>
</evidence>
<evidence type="ECO:0000256" key="3">
    <source>
        <dbReference type="ARBA" id="ARBA00022475"/>
    </source>
</evidence>
<proteinExistence type="inferred from homology"/>
<keyword evidence="3" id="KW-1003">Cell membrane</keyword>
<dbReference type="Proteomes" id="UP000319578">
    <property type="component" value="Unassembled WGS sequence"/>
</dbReference>
<organism evidence="10 11">
    <name type="scientific">Brevibacillus reuszeri</name>
    <dbReference type="NCBI Taxonomy" id="54915"/>
    <lineage>
        <taxon>Bacteria</taxon>
        <taxon>Bacillati</taxon>
        <taxon>Bacillota</taxon>
        <taxon>Bacilli</taxon>
        <taxon>Bacillales</taxon>
        <taxon>Paenibacillaceae</taxon>
        <taxon>Brevibacillus</taxon>
    </lineage>
</organism>
<protein>
    <submittedName>
        <fullName evidence="9">Peptide ABC transporter permease</fullName>
    </submittedName>
</protein>
<evidence type="ECO:0000256" key="4">
    <source>
        <dbReference type="ARBA" id="ARBA00022692"/>
    </source>
</evidence>
<keyword evidence="6 7" id="KW-0472">Membrane</keyword>
<dbReference type="RefSeq" id="WP_049739448.1">
    <property type="nucleotide sequence ID" value="NZ_BJON01000023.1"/>
</dbReference>